<dbReference type="OrthoDB" id="2431049at2759"/>
<dbReference type="GO" id="GO:0072686">
    <property type="term" value="C:mitotic spindle"/>
    <property type="evidence" value="ECO:0007669"/>
    <property type="project" value="TreeGrafter"/>
</dbReference>
<dbReference type="CDD" id="cd23787">
    <property type="entry name" value="RWD_CSM1"/>
    <property type="match status" value="1"/>
</dbReference>
<feature type="coiled-coil region" evidence="1">
    <location>
        <begin position="358"/>
        <end position="406"/>
    </location>
</feature>
<dbReference type="PANTHER" id="PTHR28006">
    <property type="entry name" value="MONOPOLIN COMPLEX SUBUNIT CSM1"/>
    <property type="match status" value="1"/>
</dbReference>
<feature type="compositionally biased region" description="Acidic residues" evidence="2">
    <location>
        <begin position="216"/>
        <end position="236"/>
    </location>
</feature>
<feature type="compositionally biased region" description="Basic and acidic residues" evidence="2">
    <location>
        <begin position="185"/>
        <end position="197"/>
    </location>
</feature>
<dbReference type="GO" id="GO:0051315">
    <property type="term" value="P:attachment of mitotic spindle microtubules to kinetochore"/>
    <property type="evidence" value="ECO:0007669"/>
    <property type="project" value="TreeGrafter"/>
</dbReference>
<feature type="domain" description="Monopolin complex subunit Csm1/Pcs1 C-terminal" evidence="3">
    <location>
        <begin position="438"/>
        <end position="524"/>
    </location>
</feature>
<evidence type="ECO:0000256" key="2">
    <source>
        <dbReference type="SAM" id="MobiDB-lite"/>
    </source>
</evidence>
<dbReference type="GO" id="GO:0034506">
    <property type="term" value="C:chromosome, centromeric core domain"/>
    <property type="evidence" value="ECO:0007669"/>
    <property type="project" value="TreeGrafter"/>
</dbReference>
<feature type="compositionally biased region" description="Basic and acidic residues" evidence="2">
    <location>
        <begin position="33"/>
        <end position="42"/>
    </location>
</feature>
<dbReference type="GO" id="GO:1990644">
    <property type="term" value="F:microtubule site clamp"/>
    <property type="evidence" value="ECO:0007669"/>
    <property type="project" value="TreeGrafter"/>
</dbReference>
<protein>
    <submittedName>
        <fullName evidence="4">Chromosome segregation protein Csm1/Pcs1-domain-containing protein</fullName>
    </submittedName>
</protein>
<feature type="compositionally biased region" description="Basic residues" evidence="2">
    <location>
        <begin position="154"/>
        <end position="163"/>
    </location>
</feature>
<keyword evidence="1" id="KW-0175">Coiled coil</keyword>
<dbReference type="PANTHER" id="PTHR28006:SF1">
    <property type="entry name" value="MONOPOLIN COMPLEX SUBUNIT CSM1"/>
    <property type="match status" value="1"/>
</dbReference>
<evidence type="ECO:0000259" key="3">
    <source>
        <dbReference type="Pfam" id="PF12539"/>
    </source>
</evidence>
<sequence length="547" mass="59446">MPKRKATTAAPASFTGLIGSDDEDPMMQIPETQEPRDAERPTKKQRGRPRSKSGDGKPPPVQTQRSSVAVAPEESEPVSTRRTTRRGRPKGSRNSSQAVPDEIPGTQVEGDGAAGDDGEHPPTESAAVSQDELDAPQKTAQSSSRSAAAPAKSKSARGRRKASSGKQVTADGEFEYTPAGTRHVKLPDPRKETEEKPKRSRRAPAKTAQEVPVAAEEVEAAPEIVEETMIEEEEEDHVPPPRRSVSASPTKRRQSMQRPPSYSSPLKRKVGTDEERSNGDPELRRRLGELTKKFDALENRYRTLKEIGVVEANANVDKLRKQCEAISTASNNLVASLKGELDAQKALGQQSRGLQKQLKQRDAEAAQFKAQADEAQSQLASAQTEVKALQTKLAAARNTAASIENAAAKAPGSAVKGGNNRAVAAVSAEAAQAAQVAQLKEDLYSDLTGLIIRDVKQREADCLYDCIQTGVNGTLHFKLLVPHVSSANFENAEFQYLPLLDESRDRELVDLLPEYLTVDITFVRQQASKFYTRVIDALTKRRSSAGH</sequence>
<name>A0A2J5HNK9_9EURO</name>
<dbReference type="GO" id="GO:0005730">
    <property type="term" value="C:nucleolus"/>
    <property type="evidence" value="ECO:0007669"/>
    <property type="project" value="TreeGrafter"/>
</dbReference>
<organism evidence="4 5">
    <name type="scientific">Aspergillus taichungensis</name>
    <dbReference type="NCBI Taxonomy" id="482145"/>
    <lineage>
        <taxon>Eukaryota</taxon>
        <taxon>Fungi</taxon>
        <taxon>Dikarya</taxon>
        <taxon>Ascomycota</taxon>
        <taxon>Pezizomycotina</taxon>
        <taxon>Eurotiomycetes</taxon>
        <taxon>Eurotiomycetidae</taxon>
        <taxon>Eurotiales</taxon>
        <taxon>Aspergillaceae</taxon>
        <taxon>Aspergillus</taxon>
        <taxon>Aspergillus subgen. Circumdati</taxon>
    </lineage>
</organism>
<feature type="compositionally biased region" description="Basic residues" evidence="2">
    <location>
        <begin position="82"/>
        <end position="91"/>
    </location>
</feature>
<dbReference type="AlphaFoldDB" id="A0A2J5HNK9"/>
<proteinExistence type="predicted"/>
<dbReference type="Proteomes" id="UP000235023">
    <property type="component" value="Unassembled WGS sequence"/>
</dbReference>
<reference evidence="5" key="1">
    <citation type="submission" date="2017-12" db="EMBL/GenBank/DDBJ databases">
        <authorList>
            <consortium name="DOE Joint Genome Institute"/>
            <person name="Mondo S.J."/>
            <person name="Kjaerbolling I."/>
            <person name="Vesth T.C."/>
            <person name="Frisvad J.C."/>
            <person name="Nybo J.L."/>
            <person name="Theobald S."/>
            <person name="Kuo A."/>
            <person name="Bowyer P."/>
            <person name="Matsuda Y."/>
            <person name="Lyhne E.K."/>
            <person name="Kogle M.E."/>
            <person name="Clum A."/>
            <person name="Lipzen A."/>
            <person name="Salamov A."/>
            <person name="Ngan C.Y."/>
            <person name="Daum C."/>
            <person name="Chiniquy J."/>
            <person name="Barry K."/>
            <person name="LaButti K."/>
            <person name="Haridas S."/>
            <person name="Simmons B.A."/>
            <person name="Magnuson J.K."/>
            <person name="Mortensen U.H."/>
            <person name="Larsen T.O."/>
            <person name="Grigoriev I.V."/>
            <person name="Baker S.E."/>
            <person name="Andersen M.R."/>
            <person name="Nordberg H.P."/>
            <person name="Cantor M.N."/>
            <person name="Hua S.X."/>
        </authorList>
    </citation>
    <scope>NUCLEOTIDE SEQUENCE [LARGE SCALE GENOMIC DNA]</scope>
    <source>
        <strain evidence="5">IBT 19404</strain>
    </source>
</reference>
<dbReference type="GO" id="GO:0045144">
    <property type="term" value="P:meiotic sister chromatid segregation"/>
    <property type="evidence" value="ECO:0007669"/>
    <property type="project" value="TreeGrafter"/>
</dbReference>
<dbReference type="Gene3D" id="3.90.1150.80">
    <property type="match status" value="1"/>
</dbReference>
<evidence type="ECO:0000313" key="5">
    <source>
        <dbReference type="Proteomes" id="UP000235023"/>
    </source>
</evidence>
<feature type="compositionally biased region" description="Basic and acidic residues" evidence="2">
    <location>
        <begin position="270"/>
        <end position="284"/>
    </location>
</feature>
<dbReference type="GO" id="GO:0033551">
    <property type="term" value="C:monopolin complex"/>
    <property type="evidence" value="ECO:0007669"/>
    <property type="project" value="InterPro"/>
</dbReference>
<gene>
    <name evidence="4" type="ORF">BDW42DRAFT_187163</name>
</gene>
<feature type="region of interest" description="Disordered" evidence="2">
    <location>
        <begin position="1"/>
        <end position="284"/>
    </location>
</feature>
<dbReference type="Pfam" id="PF12539">
    <property type="entry name" value="Csm1"/>
    <property type="match status" value="1"/>
</dbReference>
<feature type="coiled-coil region" evidence="1">
    <location>
        <begin position="287"/>
        <end position="329"/>
    </location>
</feature>
<accession>A0A2J5HNK9</accession>
<dbReference type="InterPro" id="IPR040349">
    <property type="entry name" value="Csm1/Pcs1"/>
</dbReference>
<evidence type="ECO:0000256" key="1">
    <source>
        <dbReference type="SAM" id="Coils"/>
    </source>
</evidence>
<feature type="compositionally biased region" description="Low complexity" evidence="2">
    <location>
        <begin position="142"/>
        <end position="153"/>
    </location>
</feature>
<dbReference type="InterPro" id="IPR020981">
    <property type="entry name" value="Csm1/Pcs1_C"/>
</dbReference>
<evidence type="ECO:0000313" key="4">
    <source>
        <dbReference type="EMBL" id="PLN78829.1"/>
    </source>
</evidence>
<dbReference type="InterPro" id="IPR038608">
    <property type="entry name" value="Csm1/Pcs1_C_sf"/>
</dbReference>
<keyword evidence="5" id="KW-1185">Reference proteome</keyword>
<dbReference type="FunFam" id="3.90.1150.80:FF:000001">
    <property type="entry name" value="Chromosome segregation protein (Pcs1)"/>
    <property type="match status" value="1"/>
</dbReference>
<dbReference type="EMBL" id="KZ559570">
    <property type="protein sequence ID" value="PLN78829.1"/>
    <property type="molecule type" value="Genomic_DNA"/>
</dbReference>